<keyword evidence="5" id="KW-0540">Nuclease</keyword>
<evidence type="ECO:0000256" key="12">
    <source>
        <dbReference type="ARBA" id="ARBA00023136"/>
    </source>
</evidence>
<dbReference type="SMART" id="SM00892">
    <property type="entry name" value="Endonuclease_NS"/>
    <property type="match status" value="1"/>
</dbReference>
<dbReference type="STRING" id="225164.V4ATR4"/>
<proteinExistence type="inferred from homology"/>
<evidence type="ECO:0000259" key="19">
    <source>
        <dbReference type="SMART" id="SM00892"/>
    </source>
</evidence>
<keyword evidence="9" id="KW-0378">Hydrolase</keyword>
<evidence type="ECO:0000256" key="2">
    <source>
        <dbReference type="ARBA" id="ARBA00004273"/>
    </source>
</evidence>
<dbReference type="SMART" id="SM00477">
    <property type="entry name" value="NUC"/>
    <property type="match status" value="1"/>
</dbReference>
<dbReference type="OrthoDB" id="5418055at2759"/>
<evidence type="ECO:0000256" key="15">
    <source>
        <dbReference type="ARBA" id="ARBA00081050"/>
    </source>
</evidence>
<dbReference type="GO" id="GO:0005634">
    <property type="term" value="C:nucleus"/>
    <property type="evidence" value="ECO:0007669"/>
    <property type="project" value="TreeGrafter"/>
</dbReference>
<comment type="similarity">
    <text evidence="3">Belongs to the DNA/RNA non-specific endonuclease family.</text>
</comment>
<dbReference type="KEGG" id="lgi:LOTGIDRAFT_174581"/>
<dbReference type="SUPFAM" id="SSF54060">
    <property type="entry name" value="His-Me finger endonucleases"/>
    <property type="match status" value="1"/>
</dbReference>
<organism evidence="20 21">
    <name type="scientific">Lottia gigantea</name>
    <name type="common">Giant owl limpet</name>
    <dbReference type="NCBI Taxonomy" id="225164"/>
    <lineage>
        <taxon>Eukaryota</taxon>
        <taxon>Metazoa</taxon>
        <taxon>Spiralia</taxon>
        <taxon>Lophotrochozoa</taxon>
        <taxon>Mollusca</taxon>
        <taxon>Gastropoda</taxon>
        <taxon>Patellogastropoda</taxon>
        <taxon>Lottioidea</taxon>
        <taxon>Lottiidae</taxon>
        <taxon>Lottia</taxon>
    </lineage>
</organism>
<dbReference type="InterPro" id="IPR001604">
    <property type="entry name" value="Endo_G_ENPP1-like_dom"/>
</dbReference>
<dbReference type="PANTHER" id="PTHR13966">
    <property type="entry name" value="ENDONUCLEASE RELATED"/>
    <property type="match status" value="1"/>
</dbReference>
<comment type="subunit">
    <text evidence="4">Homodimer.</text>
</comment>
<dbReference type="PROSITE" id="PS51257">
    <property type="entry name" value="PROKAR_LIPOPROTEIN"/>
    <property type="match status" value="1"/>
</dbReference>
<dbReference type="GO" id="GO:0006309">
    <property type="term" value="P:apoptotic DNA fragmentation"/>
    <property type="evidence" value="ECO:0007669"/>
    <property type="project" value="TreeGrafter"/>
</dbReference>
<evidence type="ECO:0000256" key="13">
    <source>
        <dbReference type="ARBA" id="ARBA00053281"/>
    </source>
</evidence>
<dbReference type="GO" id="GO:0005743">
    <property type="term" value="C:mitochondrial inner membrane"/>
    <property type="evidence" value="ECO:0007669"/>
    <property type="project" value="UniProtKB-SubCell"/>
</dbReference>
<evidence type="ECO:0000256" key="17">
    <source>
        <dbReference type="PIRSR" id="PIRSR640255-2"/>
    </source>
</evidence>
<dbReference type="FunFam" id="3.40.570.10:FF:000003">
    <property type="entry name" value="Nuclease EXOG, mitochondrial"/>
    <property type="match status" value="1"/>
</dbReference>
<dbReference type="GO" id="GO:0004521">
    <property type="term" value="F:RNA endonuclease activity"/>
    <property type="evidence" value="ECO:0007669"/>
    <property type="project" value="TreeGrafter"/>
</dbReference>
<dbReference type="PANTHER" id="PTHR13966:SF19">
    <property type="entry name" value="NUCLEASE EXOG, MITOCHONDRIAL"/>
    <property type="match status" value="1"/>
</dbReference>
<evidence type="ECO:0000313" key="20">
    <source>
        <dbReference type="EMBL" id="ESO97146.1"/>
    </source>
</evidence>
<dbReference type="Proteomes" id="UP000030746">
    <property type="component" value="Unassembled WGS sequence"/>
</dbReference>
<evidence type="ECO:0000256" key="1">
    <source>
        <dbReference type="ARBA" id="ARBA00001968"/>
    </source>
</evidence>
<dbReference type="InterPro" id="IPR044925">
    <property type="entry name" value="His-Me_finger_sf"/>
</dbReference>
<keyword evidence="11" id="KW-0496">Mitochondrion</keyword>
<gene>
    <name evidence="20" type="ORF">LOTGIDRAFT_174581</name>
</gene>
<dbReference type="OMA" id="TCKLMGF"/>
<evidence type="ECO:0000259" key="18">
    <source>
        <dbReference type="SMART" id="SM00477"/>
    </source>
</evidence>
<keyword evidence="21" id="KW-1185">Reference proteome</keyword>
<dbReference type="CTD" id="20242808"/>
<dbReference type="AlphaFoldDB" id="V4ATR4"/>
<feature type="domain" description="ENPP1-3/EXOG-like endonuclease/phosphodiesterase" evidence="18">
    <location>
        <begin position="81"/>
        <end position="288"/>
    </location>
</feature>
<dbReference type="GO" id="GO:0046872">
    <property type="term" value="F:metal ion binding"/>
    <property type="evidence" value="ECO:0007669"/>
    <property type="project" value="UniProtKB-KW"/>
</dbReference>
<feature type="domain" description="DNA/RNA non-specific endonuclease/pyrophosphatase/phosphodiesterase" evidence="19">
    <location>
        <begin position="80"/>
        <end position="288"/>
    </location>
</feature>
<dbReference type="EMBL" id="KB201324">
    <property type="protein sequence ID" value="ESO97146.1"/>
    <property type="molecule type" value="Genomic_DNA"/>
</dbReference>
<dbReference type="Gene3D" id="6.10.250.1250">
    <property type="match status" value="1"/>
</dbReference>
<accession>V4ATR4</accession>
<evidence type="ECO:0000313" key="21">
    <source>
        <dbReference type="Proteomes" id="UP000030746"/>
    </source>
</evidence>
<dbReference type="GeneID" id="20242808"/>
<sequence length="368" mass="42325">MSTTFIRGFASGTFASMACVYVYNTRVFKTPSSDNRRLDEELKPRILPADHPMLEDVNKLETQRRILKYGIPDRGQEYYIYDNHVLAYDQAKKIPIWVAEHLNAQNVKGSANRKHSKFKPDPSVNGRFNAENDDYFKSGWSRGHMSPAGNHKFNQEAMNASFFLSNVVPQNFENNSGFWNRFEIYCRNLTKKFTDVRVITGPVFLPDLEEDGPAIVKYPVIGKGQVAVPTHLYKVVLAELDGKPIALGAFVVPNKPIGFDKKLTDFIVPLETLEEKTGVEFLPKLNLSNVKPLCQVDSCHLKTKDEFELHIITRQLNRAENLDQLYKAYSKLEKKNLKPDQYMIELFTKKEMELKEKQLLGEREKKEL</sequence>
<feature type="active site" description="Proton acceptor" evidence="16">
    <location>
        <position position="144"/>
    </location>
</feature>
<comment type="cofactor">
    <cofactor evidence="1">
        <name>a divalent metal cation</name>
        <dbReference type="ChEBI" id="CHEBI:60240"/>
    </cofactor>
</comment>
<evidence type="ECO:0000256" key="7">
    <source>
        <dbReference type="ARBA" id="ARBA00022759"/>
    </source>
</evidence>
<evidence type="ECO:0000256" key="10">
    <source>
        <dbReference type="ARBA" id="ARBA00022946"/>
    </source>
</evidence>
<comment type="subcellular location">
    <subcellularLocation>
        <location evidence="2">Mitochondrion inner membrane</location>
    </subcellularLocation>
</comment>
<keyword evidence="12" id="KW-0472">Membrane</keyword>
<evidence type="ECO:0000256" key="14">
    <source>
        <dbReference type="ARBA" id="ARBA00074243"/>
    </source>
</evidence>
<evidence type="ECO:0000256" key="4">
    <source>
        <dbReference type="ARBA" id="ARBA00011738"/>
    </source>
</evidence>
<evidence type="ECO:0000256" key="9">
    <source>
        <dbReference type="ARBA" id="ARBA00022801"/>
    </source>
</evidence>
<dbReference type="Pfam" id="PF01223">
    <property type="entry name" value="Endonuclease_NS"/>
    <property type="match status" value="1"/>
</dbReference>
<dbReference type="CDD" id="cd00091">
    <property type="entry name" value="NUC"/>
    <property type="match status" value="1"/>
</dbReference>
<keyword evidence="10" id="KW-0809">Transit peptide</keyword>
<evidence type="ECO:0000256" key="8">
    <source>
        <dbReference type="ARBA" id="ARBA00022792"/>
    </source>
</evidence>
<name>V4ATR4_LOTGI</name>
<evidence type="ECO:0000256" key="16">
    <source>
        <dbReference type="PIRSR" id="PIRSR640255-1"/>
    </source>
</evidence>
<feature type="binding site" evidence="17">
    <location>
        <position position="175"/>
    </location>
    <ligand>
        <name>Mg(2+)</name>
        <dbReference type="ChEBI" id="CHEBI:18420"/>
        <note>catalytic</note>
    </ligand>
</feature>
<evidence type="ECO:0000256" key="3">
    <source>
        <dbReference type="ARBA" id="ARBA00010052"/>
    </source>
</evidence>
<evidence type="ECO:0000256" key="6">
    <source>
        <dbReference type="ARBA" id="ARBA00022723"/>
    </source>
</evidence>
<keyword evidence="8" id="KW-0999">Mitochondrion inner membrane</keyword>
<evidence type="ECO:0000256" key="5">
    <source>
        <dbReference type="ARBA" id="ARBA00022722"/>
    </source>
</evidence>
<dbReference type="GO" id="GO:0003676">
    <property type="term" value="F:nucleic acid binding"/>
    <property type="evidence" value="ECO:0007669"/>
    <property type="project" value="InterPro"/>
</dbReference>
<dbReference type="InterPro" id="IPR040255">
    <property type="entry name" value="Non-specific_endonuclease"/>
</dbReference>
<keyword evidence="6 17" id="KW-0479">Metal-binding</keyword>
<dbReference type="GO" id="GO:0000014">
    <property type="term" value="F:single-stranded DNA endodeoxyribonuclease activity"/>
    <property type="evidence" value="ECO:0007669"/>
    <property type="project" value="TreeGrafter"/>
</dbReference>
<comment type="function">
    <text evidence="13">Endo/exonuclease with nicking activity towards supercoiled DNA, a preference for single-stranded DNA and 5'-3' exonuclease activity.</text>
</comment>
<reference evidence="20 21" key="1">
    <citation type="journal article" date="2013" name="Nature">
        <title>Insights into bilaterian evolution from three spiralian genomes.</title>
        <authorList>
            <person name="Simakov O."/>
            <person name="Marletaz F."/>
            <person name="Cho S.J."/>
            <person name="Edsinger-Gonzales E."/>
            <person name="Havlak P."/>
            <person name="Hellsten U."/>
            <person name="Kuo D.H."/>
            <person name="Larsson T."/>
            <person name="Lv J."/>
            <person name="Arendt D."/>
            <person name="Savage R."/>
            <person name="Osoegawa K."/>
            <person name="de Jong P."/>
            <person name="Grimwood J."/>
            <person name="Chapman J.A."/>
            <person name="Shapiro H."/>
            <person name="Aerts A."/>
            <person name="Otillar R.P."/>
            <person name="Terry A.Y."/>
            <person name="Boore J.L."/>
            <person name="Grigoriev I.V."/>
            <person name="Lindberg D.R."/>
            <person name="Seaver E.C."/>
            <person name="Weisblat D.A."/>
            <person name="Putnam N.H."/>
            <person name="Rokhsar D.S."/>
        </authorList>
    </citation>
    <scope>NUCLEOTIDE SEQUENCE [LARGE SCALE GENOMIC DNA]</scope>
</reference>
<dbReference type="RefSeq" id="XP_009052166.1">
    <property type="nucleotide sequence ID" value="XM_009053918.1"/>
</dbReference>
<dbReference type="Gene3D" id="3.40.570.10">
    <property type="entry name" value="Extracellular Endonuclease, subunit A"/>
    <property type="match status" value="1"/>
</dbReference>
<protein>
    <recommendedName>
        <fullName evidence="14">Nuclease EXOG, mitochondrial</fullName>
    </recommendedName>
    <alternativeName>
        <fullName evidence="15">Endonuclease G-like 1</fullName>
    </alternativeName>
</protein>
<dbReference type="InterPro" id="IPR044929">
    <property type="entry name" value="DNA/RNA_non-sp_Endonuclease_sf"/>
</dbReference>
<keyword evidence="7" id="KW-0255">Endonuclease</keyword>
<evidence type="ECO:0000256" key="11">
    <source>
        <dbReference type="ARBA" id="ARBA00023128"/>
    </source>
</evidence>
<dbReference type="InterPro" id="IPR020821">
    <property type="entry name" value="ENPP1-3/EXOG-like_nuc-like"/>
</dbReference>
<dbReference type="HOGENOM" id="CLU_055174_3_0_1"/>